<evidence type="ECO:0000313" key="1">
    <source>
        <dbReference type="EMBL" id="MBB2890971.1"/>
    </source>
</evidence>
<reference evidence="1 2" key="1">
    <citation type="submission" date="2020-08" db="EMBL/GenBank/DDBJ databases">
        <title>Sequencing the genomes of 1000 actinobacteria strains.</title>
        <authorList>
            <person name="Klenk H.-P."/>
        </authorList>
    </citation>
    <scope>NUCLEOTIDE SEQUENCE [LARGE SCALE GENOMIC DNA]</scope>
    <source>
        <strain evidence="1 2">DSM 105369</strain>
    </source>
</reference>
<protein>
    <recommendedName>
        <fullName evidence="3">Helix-turn-helix domain-containing protein</fullName>
    </recommendedName>
</protein>
<name>A0A839N899_9MICO</name>
<organism evidence="1 2">
    <name type="scientific">Flexivirga oryzae</name>
    <dbReference type="NCBI Taxonomy" id="1794944"/>
    <lineage>
        <taxon>Bacteria</taxon>
        <taxon>Bacillati</taxon>
        <taxon>Actinomycetota</taxon>
        <taxon>Actinomycetes</taxon>
        <taxon>Micrococcales</taxon>
        <taxon>Dermacoccaceae</taxon>
        <taxon>Flexivirga</taxon>
    </lineage>
</organism>
<gene>
    <name evidence="1" type="ORF">FHU39_000955</name>
</gene>
<proteinExistence type="predicted"/>
<dbReference type="Proteomes" id="UP000559182">
    <property type="component" value="Unassembled WGS sequence"/>
</dbReference>
<keyword evidence="2" id="KW-1185">Reference proteome</keyword>
<dbReference type="EMBL" id="JACHVQ010000001">
    <property type="protein sequence ID" value="MBB2890971.1"/>
    <property type="molecule type" value="Genomic_DNA"/>
</dbReference>
<evidence type="ECO:0000313" key="2">
    <source>
        <dbReference type="Proteomes" id="UP000559182"/>
    </source>
</evidence>
<evidence type="ECO:0008006" key="3">
    <source>
        <dbReference type="Google" id="ProtNLM"/>
    </source>
</evidence>
<sequence>MQQVQALIDGYRGGATVYQLGGQFGIDRRTVSTVLKRHGVLIRKQGLTTEQIQEAIRLYESGLSLARVGQVVGASAKTVSARLREHGLHVRNRHGQPR</sequence>
<comment type="caution">
    <text evidence="1">The sequence shown here is derived from an EMBL/GenBank/DDBJ whole genome shotgun (WGS) entry which is preliminary data.</text>
</comment>
<dbReference type="RefSeq" id="WP_221185131.1">
    <property type="nucleotide sequence ID" value="NZ_JACHVQ010000001.1"/>
</dbReference>
<dbReference type="AlphaFoldDB" id="A0A839N899"/>
<dbReference type="Gene3D" id="1.10.10.60">
    <property type="entry name" value="Homeodomain-like"/>
    <property type="match status" value="2"/>
</dbReference>
<accession>A0A839N899</accession>